<dbReference type="InterPro" id="IPR037523">
    <property type="entry name" value="VOC_core"/>
</dbReference>
<dbReference type="RefSeq" id="WP_093388868.1">
    <property type="nucleotide sequence ID" value="NZ_FOTW01000016.1"/>
</dbReference>
<evidence type="ECO:0000313" key="2">
    <source>
        <dbReference type="EMBL" id="SFM26367.1"/>
    </source>
</evidence>
<dbReference type="AlphaFoldDB" id="A0A1I4PFA2"/>
<dbReference type="Proteomes" id="UP000199470">
    <property type="component" value="Unassembled WGS sequence"/>
</dbReference>
<accession>A0A1I4PFA2</accession>
<dbReference type="PROSITE" id="PS51819">
    <property type="entry name" value="VOC"/>
    <property type="match status" value="1"/>
</dbReference>
<dbReference type="Pfam" id="PF00903">
    <property type="entry name" value="Glyoxalase"/>
    <property type="match status" value="1"/>
</dbReference>
<dbReference type="OrthoDB" id="9795306at2"/>
<reference evidence="2 3" key="1">
    <citation type="submission" date="2016-10" db="EMBL/GenBank/DDBJ databases">
        <authorList>
            <person name="de Groot N.N."/>
        </authorList>
    </citation>
    <scope>NUCLEOTIDE SEQUENCE [LARGE SCALE GENOMIC DNA]</scope>
    <source>
        <strain evidence="2 3">ATCC 43154</strain>
    </source>
</reference>
<name>A0A1I4PFA2_9BURK</name>
<dbReference type="STRING" id="758825.SAMN02982985_03379"/>
<keyword evidence="3" id="KW-1185">Reference proteome</keyword>
<dbReference type="Gene3D" id="3.30.720.110">
    <property type="match status" value="1"/>
</dbReference>
<dbReference type="SUPFAM" id="SSF54593">
    <property type="entry name" value="Glyoxalase/Bleomycin resistance protein/Dihydroxybiphenyl dioxygenase"/>
    <property type="match status" value="1"/>
</dbReference>
<proteinExistence type="predicted"/>
<dbReference type="InterPro" id="IPR029068">
    <property type="entry name" value="Glyas_Bleomycin-R_OHBP_Dase"/>
</dbReference>
<dbReference type="PANTHER" id="PTHR34109:SF1">
    <property type="entry name" value="VOC DOMAIN-CONTAINING PROTEIN"/>
    <property type="match status" value="1"/>
</dbReference>
<dbReference type="Gene3D" id="3.30.720.120">
    <property type="match status" value="1"/>
</dbReference>
<gene>
    <name evidence="2" type="ORF">SAMN02982985_03379</name>
</gene>
<evidence type="ECO:0000259" key="1">
    <source>
        <dbReference type="PROSITE" id="PS51819"/>
    </source>
</evidence>
<dbReference type="EMBL" id="FOTW01000016">
    <property type="protein sequence ID" value="SFM26367.1"/>
    <property type="molecule type" value="Genomic_DNA"/>
</dbReference>
<sequence>MNRSGKPEGCNSVVPNTIVRNVAEAVAFYSKVFGAEQVLRLTTPDGKVAHCELRIGDSRINLGEAMEGWPEQPLLAQIYVADSDATFALALKEGASELSPVTDMFFGSREGRVLDPFGNTWTIATHKEDVSAEEMQRQLNAMYG</sequence>
<evidence type="ECO:0000313" key="3">
    <source>
        <dbReference type="Proteomes" id="UP000199470"/>
    </source>
</evidence>
<protein>
    <submittedName>
        <fullName evidence="2">Uncharacterized conserved protein PhnB, glyoxalase superfamily</fullName>
    </submittedName>
</protein>
<feature type="domain" description="VOC" evidence="1">
    <location>
        <begin position="9"/>
        <end position="126"/>
    </location>
</feature>
<dbReference type="InterPro" id="IPR004360">
    <property type="entry name" value="Glyas_Fos-R_dOase_dom"/>
</dbReference>
<dbReference type="PANTHER" id="PTHR34109">
    <property type="entry name" value="BNAUNNG04460D PROTEIN-RELATED"/>
    <property type="match status" value="1"/>
</dbReference>
<organism evidence="2 3">
    <name type="scientific">Rugamonas rubra</name>
    <dbReference type="NCBI Taxonomy" id="758825"/>
    <lineage>
        <taxon>Bacteria</taxon>
        <taxon>Pseudomonadati</taxon>
        <taxon>Pseudomonadota</taxon>
        <taxon>Betaproteobacteria</taxon>
        <taxon>Burkholderiales</taxon>
        <taxon>Oxalobacteraceae</taxon>
        <taxon>Telluria group</taxon>
        <taxon>Rugamonas</taxon>
    </lineage>
</organism>
<dbReference type="CDD" id="cd07246">
    <property type="entry name" value="VOC_like"/>
    <property type="match status" value="1"/>
</dbReference>